<dbReference type="GO" id="GO:0005840">
    <property type="term" value="C:ribosome"/>
    <property type="evidence" value="ECO:0007669"/>
    <property type="project" value="UniProtKB-KW"/>
</dbReference>
<keyword evidence="4 5" id="KW-0689">Ribosomal protein</keyword>
<dbReference type="Proteomes" id="UP001442494">
    <property type="component" value="Unassembled WGS sequence"/>
</dbReference>
<evidence type="ECO:0000313" key="6">
    <source>
        <dbReference type="Proteomes" id="UP001442494"/>
    </source>
</evidence>
<keyword evidence="4" id="KW-0699">rRNA-binding</keyword>
<dbReference type="EMBL" id="JAMPKK010000001">
    <property type="protein sequence ID" value="MEP0862903.1"/>
    <property type="molecule type" value="Genomic_DNA"/>
</dbReference>
<evidence type="ECO:0000256" key="3">
    <source>
        <dbReference type="ARBA" id="ARBA00035294"/>
    </source>
</evidence>
<keyword evidence="4" id="KW-0687">Ribonucleoprotein</keyword>
<dbReference type="InterPro" id="IPR014717">
    <property type="entry name" value="Transl_elong_EF1B/ribsomal_bS6"/>
</dbReference>
<reference evidence="5 6" key="1">
    <citation type="submission" date="2022-04" db="EMBL/GenBank/DDBJ databases">
        <title>Positive selection, recombination, and allopatry shape intraspecific diversity of widespread and dominant cyanobacteria.</title>
        <authorList>
            <person name="Wei J."/>
            <person name="Shu W."/>
            <person name="Hu C."/>
        </authorList>
    </citation>
    <scope>NUCLEOTIDE SEQUENCE [LARGE SCALE GENOMIC DNA]</scope>
    <source>
        <strain evidence="5 6">GB2-A5</strain>
    </source>
</reference>
<keyword evidence="6" id="KW-1185">Reference proteome</keyword>
<dbReference type="PANTHER" id="PTHR21011">
    <property type="entry name" value="MITOCHONDRIAL 28S RIBOSOMAL PROTEIN S6"/>
    <property type="match status" value="1"/>
</dbReference>
<proteinExistence type="inferred from homology"/>
<dbReference type="Gene3D" id="3.30.70.60">
    <property type="match status" value="1"/>
</dbReference>
<dbReference type="HAMAP" id="MF_00360">
    <property type="entry name" value="Ribosomal_bS6"/>
    <property type="match status" value="1"/>
</dbReference>
<dbReference type="RefSeq" id="WP_190424200.1">
    <property type="nucleotide sequence ID" value="NZ_JAMPKK010000001.1"/>
</dbReference>
<comment type="similarity">
    <text evidence="1 4">Belongs to the bacterial ribosomal protein bS6 family.</text>
</comment>
<dbReference type="Pfam" id="PF01250">
    <property type="entry name" value="Ribosomal_S6"/>
    <property type="match status" value="1"/>
</dbReference>
<comment type="function">
    <text evidence="2 4">Binds together with bS18 to 16S ribosomal RNA.</text>
</comment>
<dbReference type="SUPFAM" id="SSF54995">
    <property type="entry name" value="Ribosomal protein S6"/>
    <property type="match status" value="1"/>
</dbReference>
<dbReference type="CDD" id="cd15487">
    <property type="entry name" value="bS6_chloro_cyano"/>
    <property type="match status" value="1"/>
</dbReference>
<gene>
    <name evidence="4 5" type="primary">rpsF</name>
    <name evidence="4" type="synonym">rps6</name>
    <name evidence="5" type="ORF">NDI37_00210</name>
</gene>
<accession>A0ABV0JHH7</accession>
<evidence type="ECO:0000256" key="1">
    <source>
        <dbReference type="ARBA" id="ARBA00009512"/>
    </source>
</evidence>
<dbReference type="InterPro" id="IPR020814">
    <property type="entry name" value="Ribosomal_S6_plastid/chlpt"/>
</dbReference>
<dbReference type="InterPro" id="IPR000529">
    <property type="entry name" value="Ribosomal_bS6"/>
</dbReference>
<comment type="caution">
    <text evidence="5">The sequence shown here is derived from an EMBL/GenBank/DDBJ whole genome shotgun (WGS) entry which is preliminary data.</text>
</comment>
<protein>
    <recommendedName>
        <fullName evidence="3 4">Small ribosomal subunit protein bS6</fullName>
    </recommendedName>
</protein>
<evidence type="ECO:0000256" key="2">
    <source>
        <dbReference type="ARBA" id="ARBA00035104"/>
    </source>
</evidence>
<dbReference type="InterPro" id="IPR035980">
    <property type="entry name" value="Ribosomal_bS6_sf"/>
</dbReference>
<dbReference type="PANTHER" id="PTHR21011:SF1">
    <property type="entry name" value="SMALL RIBOSOMAL SUBUNIT PROTEIN BS6M"/>
    <property type="match status" value="1"/>
</dbReference>
<sequence length="110" mass="12822">MQIVYETMYILRPDLGEEQTNLAIAKYQNILTENGAEEIETQHRGRRRLAQEIGKHREGVYVQMNYKCNGSQIALLERAMRLSEDVIRYLTVKQEVREAKPEAEPVEQEA</sequence>
<name>A0ABV0JHH7_9CYAN</name>
<dbReference type="NCBIfam" id="TIGR00166">
    <property type="entry name" value="S6"/>
    <property type="match status" value="1"/>
</dbReference>
<evidence type="ECO:0000256" key="4">
    <source>
        <dbReference type="HAMAP-Rule" id="MF_00360"/>
    </source>
</evidence>
<keyword evidence="4" id="KW-0694">RNA-binding</keyword>
<evidence type="ECO:0000313" key="5">
    <source>
        <dbReference type="EMBL" id="MEP0862903.1"/>
    </source>
</evidence>
<organism evidence="5 6">
    <name type="scientific">Funiculus sociatus GB2-A5</name>
    <dbReference type="NCBI Taxonomy" id="2933946"/>
    <lineage>
        <taxon>Bacteria</taxon>
        <taxon>Bacillati</taxon>
        <taxon>Cyanobacteriota</taxon>
        <taxon>Cyanophyceae</taxon>
        <taxon>Coleofasciculales</taxon>
        <taxon>Coleofasciculaceae</taxon>
        <taxon>Funiculus</taxon>
    </lineage>
</organism>